<reference evidence="2 3" key="1">
    <citation type="submission" date="2020-08" db="EMBL/GenBank/DDBJ databases">
        <authorList>
            <person name="Liu C."/>
            <person name="Sun Q."/>
        </authorList>
    </citation>
    <scope>NUCLEOTIDE SEQUENCE [LARGE SCALE GENOMIC DNA]</scope>
    <source>
        <strain evidence="2 3">N22</strain>
    </source>
</reference>
<dbReference type="Gene3D" id="3.40.50.10690">
    <property type="entry name" value="putative lor/sdh protein like domains"/>
    <property type="match status" value="1"/>
</dbReference>
<organism evidence="2 3">
    <name type="scientific">Gordonibacter massiliensis</name>
    <name type="common">ex Traore et al. 2017</name>
    <dbReference type="NCBI Taxonomy" id="1841863"/>
    <lineage>
        <taxon>Bacteria</taxon>
        <taxon>Bacillati</taxon>
        <taxon>Actinomycetota</taxon>
        <taxon>Coriobacteriia</taxon>
        <taxon>Eggerthellales</taxon>
        <taxon>Eggerthellaceae</taxon>
        <taxon>Gordonibacter</taxon>
    </lineage>
</organism>
<dbReference type="InterPro" id="IPR048963">
    <property type="entry name" value="ArgZ/ArgE-like_C_2nd"/>
</dbReference>
<name>A0A842JJ84_9ACTN</name>
<evidence type="ECO:0000313" key="2">
    <source>
        <dbReference type="EMBL" id="MBC2889805.1"/>
    </source>
</evidence>
<protein>
    <recommendedName>
        <fullName evidence="1">Arginine dihydrolase ArgZ/ArgE-like C-terminal second subdomain domain-containing protein</fullName>
    </recommendedName>
</protein>
<comment type="caution">
    <text evidence="2">The sequence shown here is derived from an EMBL/GenBank/DDBJ whole genome shotgun (WGS) entry which is preliminary data.</text>
</comment>
<sequence>MSFALNPYTAPDFAKAPFANAPDAVMEPAPKDGVAPEGYHALSVYPEYFKIDGEWLLAEDSRMDCVPVYEDGKVFVREFRHLEQGDLVVCGRTETGAHGIYVHTDGFCPADCGTEAPEDAGRRADNFAFRLGRSRETAFSREYDELYELLKYEREHGYIVWVMGPAFSFNGFSRTAFSKIVDAGYADAVFAGNALATHDLEGSYFHTALGQDIETQENRPLGHYNHLDTINRVRFHGSIARFIEEEQVTGGIMYALEKNNVPYVLAGSIRDDGPMPSVISNVYEAQDAMRHHLRKATTVVCMATMLHSIATGNMTPSYRVLPDGTVRQVYFYCVDIAEFAVNKLTDRGSLASRGIVTNVQDFIANVAKGLGL</sequence>
<dbReference type="AlphaFoldDB" id="A0A842JJ84"/>
<accession>A0A842JJ84</accession>
<evidence type="ECO:0000313" key="3">
    <source>
        <dbReference type="Proteomes" id="UP000587396"/>
    </source>
</evidence>
<proteinExistence type="predicted"/>
<feature type="domain" description="Arginine dihydrolase ArgZ/ArgE-like C-terminal second subdomain" evidence="1">
    <location>
        <begin position="148"/>
        <end position="364"/>
    </location>
</feature>
<keyword evidence="3" id="KW-1185">Reference proteome</keyword>
<dbReference type="Proteomes" id="UP000587396">
    <property type="component" value="Unassembled WGS sequence"/>
</dbReference>
<dbReference type="Gene3D" id="2.40.420.10">
    <property type="entry name" value="conserved putative lor/sdh protein from methanococcus maripaludis s2 domain"/>
    <property type="match status" value="1"/>
</dbReference>
<evidence type="ECO:0000259" key="1">
    <source>
        <dbReference type="Pfam" id="PF21570"/>
    </source>
</evidence>
<dbReference type="EMBL" id="JACMSE010000007">
    <property type="protein sequence ID" value="MBC2889805.1"/>
    <property type="molecule type" value="Genomic_DNA"/>
</dbReference>
<gene>
    <name evidence="2" type="ORF">H7313_10710</name>
</gene>
<dbReference type="Pfam" id="PF21570">
    <property type="entry name" value="ArgZ-like_C_2nd"/>
    <property type="match status" value="1"/>
</dbReference>
<dbReference type="RefSeq" id="WP_185905581.1">
    <property type="nucleotide sequence ID" value="NZ_JACMSE010000007.1"/>
</dbReference>